<feature type="transmembrane region" description="Helical" evidence="5">
    <location>
        <begin position="203"/>
        <end position="220"/>
    </location>
</feature>
<feature type="transmembrane region" description="Helical" evidence="5">
    <location>
        <begin position="137"/>
        <end position="157"/>
    </location>
</feature>
<accession>A0A1F8F5N5</accession>
<feature type="transmembrane region" description="Helical" evidence="5">
    <location>
        <begin position="303"/>
        <end position="322"/>
    </location>
</feature>
<keyword evidence="2 5" id="KW-0812">Transmembrane</keyword>
<feature type="transmembrane region" description="Helical" evidence="5">
    <location>
        <begin position="388"/>
        <end position="409"/>
    </location>
</feature>
<dbReference type="Pfam" id="PF04932">
    <property type="entry name" value="Wzy_C"/>
    <property type="match status" value="1"/>
</dbReference>
<organism evidence="7 8">
    <name type="scientific">Candidatus Yanofskybacteria bacterium RIFCSPHIGHO2_02_FULL_38_22b</name>
    <dbReference type="NCBI Taxonomy" id="1802673"/>
    <lineage>
        <taxon>Bacteria</taxon>
        <taxon>Candidatus Yanofskyibacteriota</taxon>
    </lineage>
</organism>
<evidence type="ECO:0000256" key="2">
    <source>
        <dbReference type="ARBA" id="ARBA00022692"/>
    </source>
</evidence>
<dbReference type="InterPro" id="IPR051533">
    <property type="entry name" value="WaaL-like"/>
</dbReference>
<sequence length="469" mass="54911">MFKKLEKYLFYLLLFSIPFQTRKILWYEGWRFNEWTSVSIYFTDVLFFILFLFWLYNSFLSTTPKVKSKKLKIKSAIQNFKVYEYFLIIFLAVSAISITNSTNPIVSWFQWLKLLEFSVFYWYLVNYALKKFGLYNSFLAIFVGGIFQSVIAIIQFFKQSSTGLRFLGESIINSDLSGIASFYLPTGEKVIRVYGTTPHPNVLAVYLFLALFSFYFIYLYSRLHSEHQPLADSWDVKSRWDHVPLRDKVTLVFYGVLLLAFLTTFSRTIIFVWFASFCLRVIIIRLRRNYRLSFGTKDGRKRIKAILLVSFCVLVIFSSFYFNEIKVRLTISGEDQAIELRTFYAKESLKIGFNLFGVGIGNFVGWLAENKSNLPNYTYQPVHNIYLLVYSETGVLGILSFVVFLIYIIKDFILKTNLQRPYQLSFLVFFCSLLFIGFFDHLFLTIQQGSLVLWGSLGILTFISNSDII</sequence>
<feature type="domain" description="O-antigen ligase-related" evidence="6">
    <location>
        <begin position="256"/>
        <end position="402"/>
    </location>
</feature>
<evidence type="ECO:0000313" key="8">
    <source>
        <dbReference type="Proteomes" id="UP000176834"/>
    </source>
</evidence>
<keyword evidence="4 5" id="KW-0472">Membrane</keyword>
<evidence type="ECO:0000259" key="6">
    <source>
        <dbReference type="Pfam" id="PF04932"/>
    </source>
</evidence>
<dbReference type="PANTHER" id="PTHR37422">
    <property type="entry name" value="TEICHURONIC ACID BIOSYNTHESIS PROTEIN TUAE"/>
    <property type="match status" value="1"/>
</dbReference>
<reference evidence="7 8" key="1">
    <citation type="journal article" date="2016" name="Nat. Commun.">
        <title>Thousands of microbial genomes shed light on interconnected biogeochemical processes in an aquifer system.</title>
        <authorList>
            <person name="Anantharaman K."/>
            <person name="Brown C.T."/>
            <person name="Hug L.A."/>
            <person name="Sharon I."/>
            <person name="Castelle C.J."/>
            <person name="Probst A.J."/>
            <person name="Thomas B.C."/>
            <person name="Singh A."/>
            <person name="Wilkins M.J."/>
            <person name="Karaoz U."/>
            <person name="Brodie E.L."/>
            <person name="Williams K.H."/>
            <person name="Hubbard S.S."/>
            <person name="Banfield J.F."/>
        </authorList>
    </citation>
    <scope>NUCLEOTIDE SEQUENCE [LARGE SCALE GENOMIC DNA]</scope>
</reference>
<keyword evidence="3 5" id="KW-1133">Transmembrane helix</keyword>
<protein>
    <recommendedName>
        <fullName evidence="6">O-antigen ligase-related domain-containing protein</fullName>
    </recommendedName>
</protein>
<feature type="transmembrane region" description="Helical" evidence="5">
    <location>
        <begin position="82"/>
        <end position="99"/>
    </location>
</feature>
<dbReference type="Proteomes" id="UP000176834">
    <property type="component" value="Unassembled WGS sequence"/>
</dbReference>
<dbReference type="InterPro" id="IPR007016">
    <property type="entry name" value="O-antigen_ligase-rel_domated"/>
</dbReference>
<evidence type="ECO:0000256" key="5">
    <source>
        <dbReference type="SAM" id="Phobius"/>
    </source>
</evidence>
<evidence type="ECO:0000256" key="1">
    <source>
        <dbReference type="ARBA" id="ARBA00004141"/>
    </source>
</evidence>
<evidence type="ECO:0000256" key="3">
    <source>
        <dbReference type="ARBA" id="ARBA00022989"/>
    </source>
</evidence>
<dbReference type="PANTHER" id="PTHR37422:SF17">
    <property type="entry name" value="O-ANTIGEN LIGASE"/>
    <property type="match status" value="1"/>
</dbReference>
<feature type="transmembrane region" description="Helical" evidence="5">
    <location>
        <begin position="445"/>
        <end position="463"/>
    </location>
</feature>
<dbReference type="GO" id="GO:0016020">
    <property type="term" value="C:membrane"/>
    <property type="evidence" value="ECO:0007669"/>
    <property type="project" value="UniProtKB-SubCell"/>
</dbReference>
<feature type="transmembrane region" description="Helical" evidence="5">
    <location>
        <begin position="38"/>
        <end position="61"/>
    </location>
</feature>
<evidence type="ECO:0000256" key="4">
    <source>
        <dbReference type="ARBA" id="ARBA00023136"/>
    </source>
</evidence>
<dbReference type="AlphaFoldDB" id="A0A1F8F5N5"/>
<evidence type="ECO:0000313" key="7">
    <source>
        <dbReference type="EMBL" id="OGN07569.1"/>
    </source>
</evidence>
<dbReference type="EMBL" id="MGJN01000004">
    <property type="protein sequence ID" value="OGN07569.1"/>
    <property type="molecule type" value="Genomic_DNA"/>
</dbReference>
<comment type="subcellular location">
    <subcellularLocation>
        <location evidence="1">Membrane</location>
        <topology evidence="1">Multi-pass membrane protein</topology>
    </subcellularLocation>
</comment>
<name>A0A1F8F5N5_9BACT</name>
<feature type="transmembrane region" description="Helical" evidence="5">
    <location>
        <begin position="421"/>
        <end position="439"/>
    </location>
</feature>
<gene>
    <name evidence="7" type="ORF">A3B86_00545</name>
</gene>
<comment type="caution">
    <text evidence="7">The sequence shown here is derived from an EMBL/GenBank/DDBJ whole genome shotgun (WGS) entry which is preliminary data.</text>
</comment>
<proteinExistence type="predicted"/>
<feature type="transmembrane region" description="Helical" evidence="5">
    <location>
        <begin position="351"/>
        <end position="368"/>
    </location>
</feature>
<feature type="transmembrane region" description="Helical" evidence="5">
    <location>
        <begin position="251"/>
        <end position="283"/>
    </location>
</feature>
<feature type="transmembrane region" description="Helical" evidence="5">
    <location>
        <begin position="105"/>
        <end position="125"/>
    </location>
</feature>